<evidence type="ECO:0000313" key="3">
    <source>
        <dbReference type="Proteomes" id="UP001213681"/>
    </source>
</evidence>
<accession>A0AAD6FXA9</accession>
<feature type="domain" description="Glycosyltransferase 2-like" evidence="1">
    <location>
        <begin position="69"/>
        <end position="288"/>
    </location>
</feature>
<dbReference type="InterPro" id="IPR029044">
    <property type="entry name" value="Nucleotide-diphossugar_trans"/>
</dbReference>
<dbReference type="AlphaFoldDB" id="A0AAD6FXA9"/>
<evidence type="ECO:0000313" key="2">
    <source>
        <dbReference type="EMBL" id="KAJ5432105.1"/>
    </source>
</evidence>
<sequence length="403" mass="45044">MEQKETGAINKATELISQFEMVFSCIQATFHPFGVVGEIAGKSSNVAYAARHIMNVHARDGDPGVMDTLITVIDADTHLLQDYFSEIRRLHLDEEVSPERSFYSCPIIFDRNSLQTPALVRCADLMWGFAGISAMYPSSPICIPTSVYTLPLALAKRVGGWDSDASAIGEDMHMLLKCYFSMNGNITTRVVYSAASQCNVSSHDIIGRPRTIGTLVARYRQALRHMWGALDTGYAIQRSFGSLKRPSWRLLFTGKHLALVHLLWEAHFLPCHLAICLLITSIYSALTPPELIHPDLLLALNWAGILRASSFIMMNICIIVYDHWHYFCVNTRSLDMMDAGIVDAGFSFRYRFSLSSLVDRIIFPVAGTVFGPIPAVQAVISHFWTDRLEYQVSQKPTFLGNPV</sequence>
<dbReference type="RefSeq" id="XP_056759397.1">
    <property type="nucleotide sequence ID" value="XM_056914643.1"/>
</dbReference>
<gene>
    <name evidence="2" type="ORF">N7458_011261</name>
</gene>
<comment type="caution">
    <text evidence="2">The sequence shown here is derived from an EMBL/GenBank/DDBJ whole genome shotgun (WGS) entry which is preliminary data.</text>
</comment>
<keyword evidence="3" id="KW-1185">Reference proteome</keyword>
<dbReference type="PANTHER" id="PTHR36851:SF1">
    <property type="entry name" value="GLYCO_TRANS_2-LIKE DOMAIN-CONTAINING PROTEIN"/>
    <property type="match status" value="1"/>
</dbReference>
<dbReference type="GeneID" id="81604886"/>
<organism evidence="2 3">
    <name type="scientific">Penicillium daleae</name>
    <dbReference type="NCBI Taxonomy" id="63821"/>
    <lineage>
        <taxon>Eukaryota</taxon>
        <taxon>Fungi</taxon>
        <taxon>Dikarya</taxon>
        <taxon>Ascomycota</taxon>
        <taxon>Pezizomycotina</taxon>
        <taxon>Eurotiomycetes</taxon>
        <taxon>Eurotiomycetidae</taxon>
        <taxon>Eurotiales</taxon>
        <taxon>Aspergillaceae</taxon>
        <taxon>Penicillium</taxon>
    </lineage>
</organism>
<name>A0AAD6FXA9_9EURO</name>
<evidence type="ECO:0000259" key="1">
    <source>
        <dbReference type="Pfam" id="PF13632"/>
    </source>
</evidence>
<dbReference type="InterPro" id="IPR001173">
    <property type="entry name" value="Glyco_trans_2-like"/>
</dbReference>
<dbReference type="EMBL" id="JAPVEA010000009">
    <property type="protein sequence ID" value="KAJ5432105.1"/>
    <property type="molecule type" value="Genomic_DNA"/>
</dbReference>
<dbReference type="SUPFAM" id="SSF53448">
    <property type="entry name" value="Nucleotide-diphospho-sugar transferases"/>
    <property type="match status" value="1"/>
</dbReference>
<dbReference type="PANTHER" id="PTHR36851">
    <property type="entry name" value="UNNAMED PRODUCT"/>
    <property type="match status" value="1"/>
</dbReference>
<dbReference type="Pfam" id="PF13632">
    <property type="entry name" value="Glyco_trans_2_3"/>
    <property type="match status" value="1"/>
</dbReference>
<protein>
    <recommendedName>
        <fullName evidence="1">Glycosyltransferase 2-like domain-containing protein</fullName>
    </recommendedName>
</protein>
<reference evidence="2" key="2">
    <citation type="journal article" date="2023" name="IMA Fungus">
        <title>Comparative genomic study of the Penicillium genus elucidates a diverse pangenome and 15 lateral gene transfer events.</title>
        <authorList>
            <person name="Petersen C."/>
            <person name="Sorensen T."/>
            <person name="Nielsen M.R."/>
            <person name="Sondergaard T.E."/>
            <person name="Sorensen J.L."/>
            <person name="Fitzpatrick D.A."/>
            <person name="Frisvad J.C."/>
            <person name="Nielsen K.L."/>
        </authorList>
    </citation>
    <scope>NUCLEOTIDE SEQUENCE</scope>
    <source>
        <strain evidence="2">IBT 16125</strain>
    </source>
</reference>
<proteinExistence type="predicted"/>
<dbReference type="Proteomes" id="UP001213681">
    <property type="component" value="Unassembled WGS sequence"/>
</dbReference>
<reference evidence="2" key="1">
    <citation type="submission" date="2022-12" db="EMBL/GenBank/DDBJ databases">
        <authorList>
            <person name="Petersen C."/>
        </authorList>
    </citation>
    <scope>NUCLEOTIDE SEQUENCE</scope>
    <source>
        <strain evidence="2">IBT 16125</strain>
    </source>
</reference>